<feature type="transmembrane region" description="Helical" evidence="5">
    <location>
        <begin position="291"/>
        <end position="311"/>
    </location>
</feature>
<feature type="transmembrane region" description="Helical" evidence="5">
    <location>
        <begin position="99"/>
        <end position="121"/>
    </location>
</feature>
<gene>
    <name evidence="7" type="ORF">AaE_005627</name>
</gene>
<dbReference type="InterPro" id="IPR013122">
    <property type="entry name" value="PKD1_2_channel"/>
</dbReference>
<dbReference type="EMBL" id="VJMI01011129">
    <property type="protein sequence ID" value="KAF0753668.1"/>
    <property type="molecule type" value="Genomic_DNA"/>
</dbReference>
<dbReference type="Pfam" id="PF08016">
    <property type="entry name" value="PKD_channel"/>
    <property type="match status" value="1"/>
</dbReference>
<feature type="transmembrane region" description="Helical" evidence="5">
    <location>
        <begin position="212"/>
        <end position="233"/>
    </location>
</feature>
<protein>
    <recommendedName>
        <fullName evidence="6">Polycystin cation channel PKD1/PKD2 domain-containing protein</fullName>
    </recommendedName>
</protein>
<evidence type="ECO:0000256" key="2">
    <source>
        <dbReference type="ARBA" id="ARBA00022692"/>
    </source>
</evidence>
<organism evidence="7 8">
    <name type="scientific">Aphanomyces astaci</name>
    <name type="common">Crayfish plague agent</name>
    <dbReference type="NCBI Taxonomy" id="112090"/>
    <lineage>
        <taxon>Eukaryota</taxon>
        <taxon>Sar</taxon>
        <taxon>Stramenopiles</taxon>
        <taxon>Oomycota</taxon>
        <taxon>Saprolegniomycetes</taxon>
        <taxon>Saprolegniales</taxon>
        <taxon>Verrucalvaceae</taxon>
        <taxon>Aphanomyces</taxon>
    </lineage>
</organism>
<dbReference type="VEuPathDB" id="FungiDB:H257_06412"/>
<evidence type="ECO:0000256" key="1">
    <source>
        <dbReference type="ARBA" id="ARBA00004141"/>
    </source>
</evidence>
<accession>A0A6A5A7D3</accession>
<dbReference type="InterPro" id="IPR051223">
    <property type="entry name" value="Polycystin"/>
</dbReference>
<sequence length="495" mass="54463">MRAMFGTVAATNSRGSRYNVDVDSRGSRPHLDLDPGAVIRRSTTINTARAEVTTNPLQSERVQSPATSSGQLDCVVIEMGTAELTIDDVRLAYASRGDFVMIFLSPLFNMFFFLVFAACALDHTPIQAMFPSENGLANIVAKAGTDAVTTVTTTKFSNMATHHDVFPWLTNTFVPYTFVTTDYNGRNLSTPDLRRPQLLLVDIMTRLKAMGYLTLSVRIAGMVSLGLLMFRTLSSLRFHPHLNMVTATLTASLHSLVPFCCIFVICLTAFVTSGCLLFGERLLQFSTISRSIITVVNMLFGQFDLAAIFAVDYNIAFTWYWCAMVILFLVLFNMLLAIVLAAFDHVRTVTATKIAPYMAAITELRRLAGPMLWPWNHPHMMQLGSFAESANTGLSTAVTSASIAKQLCVTDVDADIVLRKTRAFLAIMHILRDSNLNDDDVDGEDFVGEGEVAPTSVDVSELNQRLDMMEARLEAKLAAMSVNMAALIARIDAKL</sequence>
<feature type="transmembrane region" description="Helical" evidence="5">
    <location>
        <begin position="317"/>
        <end position="343"/>
    </location>
</feature>
<evidence type="ECO:0000256" key="5">
    <source>
        <dbReference type="SAM" id="Phobius"/>
    </source>
</evidence>
<name>A0A6A5A7D3_APHAT</name>
<comment type="subcellular location">
    <subcellularLocation>
        <location evidence="1">Membrane</location>
        <topology evidence="1">Multi-pass membrane protein</topology>
    </subcellularLocation>
</comment>
<dbReference type="PANTHER" id="PTHR10877:SF183">
    <property type="entry name" value="AT14535P-RELATED"/>
    <property type="match status" value="1"/>
</dbReference>
<dbReference type="AlphaFoldDB" id="A0A6A5A7D3"/>
<evidence type="ECO:0000256" key="3">
    <source>
        <dbReference type="ARBA" id="ARBA00022989"/>
    </source>
</evidence>
<evidence type="ECO:0000313" key="8">
    <source>
        <dbReference type="Proteomes" id="UP000469452"/>
    </source>
</evidence>
<dbReference type="GO" id="GO:0016020">
    <property type="term" value="C:membrane"/>
    <property type="evidence" value="ECO:0007669"/>
    <property type="project" value="UniProtKB-SubCell"/>
</dbReference>
<keyword evidence="3 5" id="KW-1133">Transmembrane helix</keyword>
<comment type="caution">
    <text evidence="7">The sequence shown here is derived from an EMBL/GenBank/DDBJ whole genome shotgun (WGS) entry which is preliminary data.</text>
</comment>
<keyword evidence="4 5" id="KW-0472">Membrane</keyword>
<reference evidence="7 8" key="1">
    <citation type="submission" date="2019-06" db="EMBL/GenBank/DDBJ databases">
        <title>Genomics analysis of Aphanomyces spp. identifies a new class of oomycete effector associated with host adaptation.</title>
        <authorList>
            <person name="Gaulin E."/>
        </authorList>
    </citation>
    <scope>NUCLEOTIDE SEQUENCE [LARGE SCALE GENOMIC DNA]</scope>
    <source>
        <strain evidence="7 8">E</strain>
    </source>
</reference>
<evidence type="ECO:0000256" key="4">
    <source>
        <dbReference type="ARBA" id="ARBA00023136"/>
    </source>
</evidence>
<dbReference type="Proteomes" id="UP000469452">
    <property type="component" value="Unassembled WGS sequence"/>
</dbReference>
<feature type="transmembrane region" description="Helical" evidence="5">
    <location>
        <begin position="253"/>
        <end position="279"/>
    </location>
</feature>
<dbReference type="PANTHER" id="PTHR10877">
    <property type="entry name" value="POLYCYSTIN FAMILY MEMBER"/>
    <property type="match status" value="1"/>
</dbReference>
<proteinExistence type="predicted"/>
<evidence type="ECO:0000259" key="6">
    <source>
        <dbReference type="Pfam" id="PF08016"/>
    </source>
</evidence>
<keyword evidence="2 5" id="KW-0812">Transmembrane</keyword>
<evidence type="ECO:0000313" key="7">
    <source>
        <dbReference type="EMBL" id="KAF0753668.1"/>
    </source>
</evidence>
<feature type="domain" description="Polycystin cation channel PKD1/PKD2" evidence="6">
    <location>
        <begin position="223"/>
        <end position="345"/>
    </location>
</feature>